<feature type="transmembrane region" description="Helical" evidence="4">
    <location>
        <begin position="91"/>
        <end position="108"/>
    </location>
</feature>
<evidence type="ECO:0000256" key="2">
    <source>
        <dbReference type="ARBA" id="ARBA00022989"/>
    </source>
</evidence>
<evidence type="ECO:0000313" key="6">
    <source>
        <dbReference type="EnsemblMetazoa" id="tetur26g01670.1"/>
    </source>
</evidence>
<dbReference type="GO" id="GO:0016020">
    <property type="term" value="C:membrane"/>
    <property type="evidence" value="ECO:0007669"/>
    <property type="project" value="UniProtKB-SubCell"/>
</dbReference>
<evidence type="ECO:0000256" key="5">
    <source>
        <dbReference type="SAM" id="SignalP"/>
    </source>
</evidence>
<keyword evidence="5" id="KW-0732">Signal</keyword>
<keyword evidence="4" id="KW-0406">Ion transport</keyword>
<reference evidence="7" key="1">
    <citation type="submission" date="2011-08" db="EMBL/GenBank/DDBJ databases">
        <authorList>
            <person name="Rombauts S."/>
        </authorList>
    </citation>
    <scope>NUCLEOTIDE SEQUENCE</scope>
    <source>
        <strain evidence="7">London</strain>
    </source>
</reference>
<keyword evidence="3 4" id="KW-0472">Membrane</keyword>
<evidence type="ECO:0000256" key="1">
    <source>
        <dbReference type="ARBA" id="ARBA00022692"/>
    </source>
</evidence>
<dbReference type="KEGG" id="tut:107368414"/>
<feature type="signal peptide" evidence="5">
    <location>
        <begin position="1"/>
        <end position="22"/>
    </location>
</feature>
<dbReference type="EMBL" id="CAEY01000697">
    <property type="status" value="NOT_ANNOTATED_CDS"/>
    <property type="molecule type" value="Genomic_DNA"/>
</dbReference>
<dbReference type="EnsemblMetazoa" id="tetur26g01670.1">
    <property type="protein sequence ID" value="tetur26g01670.1"/>
    <property type="gene ID" value="tetur26g01670"/>
</dbReference>
<evidence type="ECO:0000313" key="7">
    <source>
        <dbReference type="Proteomes" id="UP000015104"/>
    </source>
</evidence>
<dbReference type="OMA" id="DITEYCH"/>
<comment type="similarity">
    <text evidence="4">Belongs to the copper transporter (Ctr) (TC 1.A.56) family. SLC31A subfamily.</text>
</comment>
<feature type="transmembrane region" description="Helical" evidence="4">
    <location>
        <begin position="159"/>
        <end position="179"/>
    </location>
</feature>
<comment type="subcellular location">
    <subcellularLocation>
        <location evidence="4">Membrane</location>
        <topology evidence="4">Multi-pass membrane protein</topology>
    </subcellularLocation>
</comment>
<reference evidence="6" key="2">
    <citation type="submission" date="2015-06" db="UniProtKB">
        <authorList>
            <consortium name="EnsemblMetazoa"/>
        </authorList>
    </citation>
    <scope>IDENTIFICATION</scope>
</reference>
<keyword evidence="4" id="KW-0813">Transport</keyword>
<keyword evidence="2 4" id="KW-1133">Transmembrane helix</keyword>
<keyword evidence="7" id="KW-1185">Reference proteome</keyword>
<dbReference type="STRING" id="32264.T1KXX1"/>
<feature type="chain" id="PRO_5004592018" description="Copper transport protein" evidence="5">
    <location>
        <begin position="23"/>
        <end position="219"/>
    </location>
</feature>
<gene>
    <name evidence="6" type="primary">107368414</name>
</gene>
<keyword evidence="4" id="KW-0187">Copper transport</keyword>
<dbReference type="PANTHER" id="PTHR12483">
    <property type="entry name" value="SOLUTE CARRIER FAMILY 31 COPPER TRANSPORTERS"/>
    <property type="match status" value="1"/>
</dbReference>
<name>T1KXX1_TETUR</name>
<evidence type="ECO:0000256" key="3">
    <source>
        <dbReference type="ARBA" id="ARBA00023136"/>
    </source>
</evidence>
<dbReference type="OrthoDB" id="161814at2759"/>
<sequence>MFLQLILVPLLLTFNSNSIANADMDHTHMNHHNHEDMTGSMESMHSMHSMHGMDMNGTDMDMMDMMKSYFHTTLGDTLLFKSWVLDSSSRTIVACIVFFLMALLYEGLKSYREFLFTRVASKRCYSVSVINTGSNGCPENCGDGKPPARNVVTCRMWSWAHFYQSLLHVLQVIASYTLMLGFMSYNIWICLAIALGAGHGYFLFCWKRITVVDVTEHCN</sequence>
<dbReference type="InterPro" id="IPR007274">
    <property type="entry name" value="Cop_transporter"/>
</dbReference>
<keyword evidence="4" id="KW-0186">Copper</keyword>
<dbReference type="eggNOG" id="KOG3386">
    <property type="taxonomic scope" value="Eukaryota"/>
</dbReference>
<dbReference type="Pfam" id="PF04145">
    <property type="entry name" value="Ctr"/>
    <property type="match status" value="1"/>
</dbReference>
<dbReference type="PANTHER" id="PTHR12483:SF115">
    <property type="entry name" value="COPPER TRANSPORT PROTEIN"/>
    <property type="match status" value="1"/>
</dbReference>
<dbReference type="GO" id="GO:0005375">
    <property type="term" value="F:copper ion transmembrane transporter activity"/>
    <property type="evidence" value="ECO:0007669"/>
    <property type="project" value="UniProtKB-UniRule"/>
</dbReference>
<dbReference type="AlphaFoldDB" id="T1KXX1"/>
<organism evidence="6 7">
    <name type="scientific">Tetranychus urticae</name>
    <name type="common">Two-spotted spider mite</name>
    <dbReference type="NCBI Taxonomy" id="32264"/>
    <lineage>
        <taxon>Eukaryota</taxon>
        <taxon>Metazoa</taxon>
        <taxon>Ecdysozoa</taxon>
        <taxon>Arthropoda</taxon>
        <taxon>Chelicerata</taxon>
        <taxon>Arachnida</taxon>
        <taxon>Acari</taxon>
        <taxon>Acariformes</taxon>
        <taxon>Trombidiformes</taxon>
        <taxon>Prostigmata</taxon>
        <taxon>Eleutherengona</taxon>
        <taxon>Raphignathae</taxon>
        <taxon>Tetranychoidea</taxon>
        <taxon>Tetranychidae</taxon>
        <taxon>Tetranychus</taxon>
    </lineage>
</organism>
<feature type="transmembrane region" description="Helical" evidence="4">
    <location>
        <begin position="185"/>
        <end position="204"/>
    </location>
</feature>
<keyword evidence="1 4" id="KW-0812">Transmembrane</keyword>
<evidence type="ECO:0000256" key="4">
    <source>
        <dbReference type="RuleBase" id="RU367022"/>
    </source>
</evidence>
<proteinExistence type="inferred from homology"/>
<protein>
    <recommendedName>
        <fullName evidence="4">Copper transport protein</fullName>
    </recommendedName>
</protein>
<dbReference type="Proteomes" id="UP000015104">
    <property type="component" value="Unassembled WGS sequence"/>
</dbReference>
<dbReference type="HOGENOM" id="CLU_079690_2_0_1"/>
<accession>T1KXX1</accession>